<keyword evidence="1 2" id="KW-0238">DNA-binding</keyword>
<evidence type="ECO:0000313" key="3">
    <source>
        <dbReference type="EMBL" id="KAJ7958115.1"/>
    </source>
</evidence>
<proteinExistence type="predicted"/>
<dbReference type="PROSITE" id="PS50935">
    <property type="entry name" value="SSB"/>
    <property type="match status" value="1"/>
</dbReference>
<accession>A0AAD7LH62</accession>
<gene>
    <name evidence="3" type="ORF">O6P43_018889</name>
</gene>
<evidence type="ECO:0000313" key="4">
    <source>
        <dbReference type="Proteomes" id="UP001163823"/>
    </source>
</evidence>
<dbReference type="EMBL" id="JARAOO010000008">
    <property type="protein sequence ID" value="KAJ7958115.1"/>
    <property type="molecule type" value="Genomic_DNA"/>
</dbReference>
<dbReference type="Pfam" id="PF00436">
    <property type="entry name" value="SSB"/>
    <property type="match status" value="1"/>
</dbReference>
<evidence type="ECO:0000256" key="1">
    <source>
        <dbReference type="ARBA" id="ARBA00023125"/>
    </source>
</evidence>
<dbReference type="PANTHER" id="PTHR10302">
    <property type="entry name" value="SINGLE-STRANDED DNA-BINDING PROTEIN"/>
    <property type="match status" value="1"/>
</dbReference>
<keyword evidence="4" id="KW-1185">Reference proteome</keyword>
<reference evidence="3" key="1">
    <citation type="journal article" date="2023" name="Science">
        <title>Elucidation of the pathway for biosynthesis of saponin adjuvants from the soapbark tree.</title>
        <authorList>
            <person name="Reed J."/>
            <person name="Orme A."/>
            <person name="El-Demerdash A."/>
            <person name="Owen C."/>
            <person name="Martin L.B.B."/>
            <person name="Misra R.C."/>
            <person name="Kikuchi S."/>
            <person name="Rejzek M."/>
            <person name="Martin A.C."/>
            <person name="Harkess A."/>
            <person name="Leebens-Mack J."/>
            <person name="Louveau T."/>
            <person name="Stephenson M.J."/>
            <person name="Osbourn A."/>
        </authorList>
    </citation>
    <scope>NUCLEOTIDE SEQUENCE</scope>
    <source>
        <strain evidence="3">S10</strain>
    </source>
</reference>
<sequence>MSMKVLRLLGLVNKAIPSCQQRLHPFSSHSVANPKLWNSFDDVSEGGSAVYLHALKFQRPTTINLSDMKWRDIEWIRQLENSVSFIGSVARAPQVLNTKTGRFGVYSQLSVRPTSESKSSSFRVLLLMWDRMAEIAFKHLKQNEFIYVSGCLKSYVKDDGSGNPTVHYKVIVKGLNYVAQHGQSLGYQEYEESESNGGEADLETYNNKIYLWQVFFTNPHVWWDCRKRKVNPRQPDFKHKDTGEGLWLNRNDPPWVKRQLQLFDMKMVEHGLGKHLHSHSRVSTWVYDE</sequence>
<dbReference type="Proteomes" id="UP001163823">
    <property type="component" value="Chromosome 8"/>
</dbReference>
<dbReference type="KEGG" id="qsa:O6P43_018889"/>
<organism evidence="3 4">
    <name type="scientific">Quillaja saponaria</name>
    <name type="common">Soap bark tree</name>
    <dbReference type="NCBI Taxonomy" id="32244"/>
    <lineage>
        <taxon>Eukaryota</taxon>
        <taxon>Viridiplantae</taxon>
        <taxon>Streptophyta</taxon>
        <taxon>Embryophyta</taxon>
        <taxon>Tracheophyta</taxon>
        <taxon>Spermatophyta</taxon>
        <taxon>Magnoliopsida</taxon>
        <taxon>eudicotyledons</taxon>
        <taxon>Gunneridae</taxon>
        <taxon>Pentapetalae</taxon>
        <taxon>rosids</taxon>
        <taxon>fabids</taxon>
        <taxon>Fabales</taxon>
        <taxon>Quillajaceae</taxon>
        <taxon>Quillaja</taxon>
    </lineage>
</organism>
<dbReference type="InterPro" id="IPR011344">
    <property type="entry name" value="ssDNA-bd"/>
</dbReference>
<name>A0AAD7LH62_QUISA</name>
<evidence type="ECO:0000256" key="2">
    <source>
        <dbReference type="PROSITE-ProRule" id="PRU00252"/>
    </source>
</evidence>
<dbReference type="AlphaFoldDB" id="A0AAD7LH62"/>
<dbReference type="InterPro" id="IPR012340">
    <property type="entry name" value="NA-bd_OB-fold"/>
</dbReference>
<dbReference type="GO" id="GO:0003697">
    <property type="term" value="F:single-stranded DNA binding"/>
    <property type="evidence" value="ECO:0007669"/>
    <property type="project" value="InterPro"/>
</dbReference>
<dbReference type="SUPFAM" id="SSF50249">
    <property type="entry name" value="Nucleic acid-binding proteins"/>
    <property type="match status" value="1"/>
</dbReference>
<protein>
    <submittedName>
        <fullName evidence="3">Protein OSB1, mitochondrial-like</fullName>
    </submittedName>
</protein>
<dbReference type="PANTHER" id="PTHR10302:SF18">
    <property type="entry name" value="PROTEIN OSB1, MITOCHONDRIAL"/>
    <property type="match status" value="1"/>
</dbReference>
<comment type="caution">
    <text evidence="3">The sequence shown here is derived from an EMBL/GenBank/DDBJ whole genome shotgun (WGS) entry which is preliminary data.</text>
</comment>
<dbReference type="InterPro" id="IPR000424">
    <property type="entry name" value="Primosome_PriB/ssb"/>
</dbReference>
<dbReference type="Gene3D" id="2.40.50.140">
    <property type="entry name" value="Nucleic acid-binding proteins"/>
    <property type="match status" value="1"/>
</dbReference>
<dbReference type="GO" id="GO:0042645">
    <property type="term" value="C:mitochondrial nucleoid"/>
    <property type="evidence" value="ECO:0007669"/>
    <property type="project" value="TreeGrafter"/>
</dbReference>
<dbReference type="GO" id="GO:0006264">
    <property type="term" value="P:mitochondrial DNA replication"/>
    <property type="evidence" value="ECO:0007669"/>
    <property type="project" value="TreeGrafter"/>
</dbReference>